<name>A0A545TIH2_9GAMM</name>
<dbReference type="InterPro" id="IPR001628">
    <property type="entry name" value="Znf_hrmn_rcpt"/>
</dbReference>
<proteinExistence type="predicted"/>
<evidence type="ECO:0000256" key="1">
    <source>
        <dbReference type="ARBA" id="ARBA00022723"/>
    </source>
</evidence>
<feature type="domain" description="Nuclear receptor" evidence="7">
    <location>
        <begin position="2"/>
        <end position="45"/>
    </location>
</feature>
<keyword evidence="4" id="KW-0805">Transcription regulation</keyword>
<dbReference type="GO" id="GO:0003700">
    <property type="term" value="F:DNA-binding transcription factor activity"/>
    <property type="evidence" value="ECO:0007669"/>
    <property type="project" value="InterPro"/>
</dbReference>
<dbReference type="Pfam" id="PF00105">
    <property type="entry name" value="zf-C4"/>
    <property type="match status" value="1"/>
</dbReference>
<evidence type="ECO:0000256" key="5">
    <source>
        <dbReference type="ARBA" id="ARBA00023125"/>
    </source>
</evidence>
<dbReference type="EMBL" id="VIKR01000001">
    <property type="protein sequence ID" value="TQV77022.1"/>
    <property type="molecule type" value="Genomic_DNA"/>
</dbReference>
<keyword evidence="3" id="KW-0862">Zinc</keyword>
<keyword evidence="5" id="KW-0238">DNA-binding</keyword>
<dbReference type="GO" id="GO:0008270">
    <property type="term" value="F:zinc ion binding"/>
    <property type="evidence" value="ECO:0007669"/>
    <property type="project" value="UniProtKB-KW"/>
</dbReference>
<keyword evidence="2" id="KW-0863">Zinc-finger</keyword>
<keyword evidence="1" id="KW-0479">Metal-binding</keyword>
<gene>
    <name evidence="8" type="ORF">FLL45_03460</name>
</gene>
<organism evidence="8 9">
    <name type="scientific">Aliikangiella marina</name>
    <dbReference type="NCBI Taxonomy" id="1712262"/>
    <lineage>
        <taxon>Bacteria</taxon>
        <taxon>Pseudomonadati</taxon>
        <taxon>Pseudomonadota</taxon>
        <taxon>Gammaproteobacteria</taxon>
        <taxon>Oceanospirillales</taxon>
        <taxon>Pleioneaceae</taxon>
        <taxon>Aliikangiella</taxon>
    </lineage>
</organism>
<dbReference type="AlphaFoldDB" id="A0A545TIH2"/>
<keyword evidence="6" id="KW-0804">Transcription</keyword>
<protein>
    <recommendedName>
        <fullName evidence="7">Nuclear receptor domain-containing protein</fullName>
    </recommendedName>
</protein>
<keyword evidence="9" id="KW-1185">Reference proteome</keyword>
<sequence>MGCFVFHSRSQSLIYSITSEKINSCSVDRQWRFKCRNLRAVACLEPSEIQGK</sequence>
<evidence type="ECO:0000256" key="6">
    <source>
        <dbReference type="ARBA" id="ARBA00023163"/>
    </source>
</evidence>
<comment type="caution">
    <text evidence="8">The sequence shown here is derived from an EMBL/GenBank/DDBJ whole genome shotgun (WGS) entry which is preliminary data.</text>
</comment>
<dbReference type="Proteomes" id="UP000317839">
    <property type="component" value="Unassembled WGS sequence"/>
</dbReference>
<evidence type="ECO:0000313" key="9">
    <source>
        <dbReference type="Proteomes" id="UP000317839"/>
    </source>
</evidence>
<evidence type="ECO:0000259" key="7">
    <source>
        <dbReference type="Pfam" id="PF00105"/>
    </source>
</evidence>
<evidence type="ECO:0000313" key="8">
    <source>
        <dbReference type="EMBL" id="TQV77022.1"/>
    </source>
</evidence>
<evidence type="ECO:0000256" key="3">
    <source>
        <dbReference type="ARBA" id="ARBA00022833"/>
    </source>
</evidence>
<accession>A0A545TIH2</accession>
<evidence type="ECO:0000256" key="2">
    <source>
        <dbReference type="ARBA" id="ARBA00022771"/>
    </source>
</evidence>
<evidence type="ECO:0000256" key="4">
    <source>
        <dbReference type="ARBA" id="ARBA00023015"/>
    </source>
</evidence>
<reference evidence="8 9" key="1">
    <citation type="submission" date="2019-06" db="EMBL/GenBank/DDBJ databases">
        <title>Draft genome of Aliikangiella marina GYP-15.</title>
        <authorList>
            <person name="Wang G."/>
        </authorList>
    </citation>
    <scope>NUCLEOTIDE SEQUENCE [LARGE SCALE GENOMIC DNA]</scope>
    <source>
        <strain evidence="8 9">GYP-15</strain>
    </source>
</reference>
<dbReference type="GO" id="GO:0043565">
    <property type="term" value="F:sequence-specific DNA binding"/>
    <property type="evidence" value="ECO:0007669"/>
    <property type="project" value="InterPro"/>
</dbReference>